<dbReference type="EMBL" id="BAABKD010000007">
    <property type="protein sequence ID" value="GAA5087657.1"/>
    <property type="molecule type" value="Genomic_DNA"/>
</dbReference>
<dbReference type="InterPro" id="IPR049453">
    <property type="entry name" value="Memb_transporter_dom"/>
</dbReference>
<proteinExistence type="predicted"/>
<dbReference type="Pfam" id="PF13515">
    <property type="entry name" value="FUSC_2"/>
    <property type="match status" value="1"/>
</dbReference>
<protein>
    <submittedName>
        <fullName evidence="10">FUSC family protein</fullName>
    </submittedName>
</protein>
<evidence type="ECO:0000313" key="10">
    <source>
        <dbReference type="EMBL" id="GAA5087657.1"/>
    </source>
</evidence>
<feature type="transmembrane region" description="Helical" evidence="7">
    <location>
        <begin position="404"/>
        <end position="425"/>
    </location>
</feature>
<dbReference type="Proteomes" id="UP001500227">
    <property type="component" value="Unassembled WGS sequence"/>
</dbReference>
<feature type="region of interest" description="Disordered" evidence="6">
    <location>
        <begin position="748"/>
        <end position="771"/>
    </location>
</feature>
<feature type="transmembrane region" description="Helical" evidence="7">
    <location>
        <begin position="118"/>
        <end position="135"/>
    </location>
</feature>
<dbReference type="Pfam" id="PF12805">
    <property type="entry name" value="FUSC-like"/>
    <property type="match status" value="1"/>
</dbReference>
<feature type="domain" description="Integral membrane protein YccS N-terminal" evidence="8">
    <location>
        <begin position="75"/>
        <end position="349"/>
    </location>
</feature>
<keyword evidence="3 7" id="KW-1133">Transmembrane helix</keyword>
<feature type="transmembrane region" description="Helical" evidence="7">
    <location>
        <begin position="431"/>
        <end position="450"/>
    </location>
</feature>
<sequence length="771" mass="86605">MLLPIPPLQRFIYSHYLLGGLRQSLGVLLPVTILGGFFKLYDIGVVISMGALCVAIVDQPGGPRRYRSNEMLGAAALGTFTVFITGLSSSSPLLIWLLVPILSFVYSMLNVFGKRGGLIGFACLLLMALTLRFPMSPNEVFIHTLYSGSGAFFYFLFSSLFRQVLLYREERRTLSVALFSTAEYMVRRSRFYDPDTDLDANYRDLIRIQADMTEAHQAARDMVLRELPRGGKGHAETHRLALLSLFVNMISLLDSMVATHTDYANLRRRMADSDFMIFARDALFKMALDVGHIALNVSRHRKTKQRQSVKAELRAMEYELERYKRSGLNREEPEIYALLVQILRRLRNAQKTIDHMAAQTRSPSTDIPLDQYLEKSLSRFLSREEIRLGMLTSNLRWDSSSFRYAVRVSCATLLGLTVPTVVAYFSPNIEILNAMTSYSHWIILTSLVILKPGFALTKQRNSWRLIGTVLGCALTFFLFRFTSNLDVYFVIMLFAYILGNSLVQMNFMLSAVFNTIFVLVSFQFLHTEGSFVIGERLLDTIIGSVIALICSYVLPWWESNSMSNFANEALGANKNYLQTGLHYAALQRQYNAATTTPHSAAQALALSPDTLAKLEYDLNEADTQWQLARRNVHVAFSNFASGFYRMMNEPTSRQYNVALLNNLLIQNHVLASQISAAVPLLASLTEIPPGIETALVAIERELNNADAPPVGSLETEGDFAMLAYPLRQMIKAAQLIRQDMRGLVLSSGPPTPTQLDLLKPIPVDEKPTSSL</sequence>
<feature type="compositionally biased region" description="Basic and acidic residues" evidence="6">
    <location>
        <begin position="762"/>
        <end position="771"/>
    </location>
</feature>
<evidence type="ECO:0000256" key="4">
    <source>
        <dbReference type="ARBA" id="ARBA00023136"/>
    </source>
</evidence>
<feature type="transmembrane region" description="Helical" evidence="7">
    <location>
        <begin position="69"/>
        <end position="87"/>
    </location>
</feature>
<feature type="coiled-coil region" evidence="5">
    <location>
        <begin position="306"/>
        <end position="359"/>
    </location>
</feature>
<dbReference type="InterPro" id="IPR032692">
    <property type="entry name" value="YccS_N"/>
</dbReference>
<feature type="domain" description="Integral membrane bound transporter" evidence="9">
    <location>
        <begin position="437"/>
        <end position="550"/>
    </location>
</feature>
<evidence type="ECO:0000256" key="6">
    <source>
        <dbReference type="SAM" id="MobiDB-lite"/>
    </source>
</evidence>
<keyword evidence="2 7" id="KW-0812">Transmembrane</keyword>
<feature type="transmembrane region" description="Helical" evidence="7">
    <location>
        <begin position="502"/>
        <end position="525"/>
    </location>
</feature>
<reference evidence="11" key="1">
    <citation type="journal article" date="2019" name="Int. J. Syst. Evol. Microbiol.">
        <title>The Global Catalogue of Microorganisms (GCM) 10K type strain sequencing project: providing services to taxonomists for standard genome sequencing and annotation.</title>
        <authorList>
            <consortium name="The Broad Institute Genomics Platform"/>
            <consortium name="The Broad Institute Genome Sequencing Center for Infectious Disease"/>
            <person name="Wu L."/>
            <person name="Ma J."/>
        </authorList>
    </citation>
    <scope>NUCLEOTIDE SEQUENCE [LARGE SCALE GENOMIC DNA]</scope>
    <source>
        <strain evidence="11">JCM 18423</strain>
    </source>
</reference>
<keyword evidence="11" id="KW-1185">Reference proteome</keyword>
<organism evidence="10 11">
    <name type="scientific">Paenalcaligenes hermetiae</name>
    <dbReference type="NCBI Taxonomy" id="1157987"/>
    <lineage>
        <taxon>Bacteria</taxon>
        <taxon>Pseudomonadati</taxon>
        <taxon>Pseudomonadota</taxon>
        <taxon>Betaproteobacteria</taxon>
        <taxon>Burkholderiales</taxon>
        <taxon>Alcaligenaceae</taxon>
        <taxon>Paenalcaligenes</taxon>
    </lineage>
</organism>
<evidence type="ECO:0000256" key="1">
    <source>
        <dbReference type="ARBA" id="ARBA00004141"/>
    </source>
</evidence>
<dbReference type="RefSeq" id="WP_345369852.1">
    <property type="nucleotide sequence ID" value="NZ_BAABKD010000007.1"/>
</dbReference>
<keyword evidence="5" id="KW-0175">Coiled coil</keyword>
<comment type="caution">
    <text evidence="10">The sequence shown here is derived from an EMBL/GenBank/DDBJ whole genome shotgun (WGS) entry which is preliminary data.</text>
</comment>
<accession>A0ABP9M1U3</accession>
<feature type="transmembrane region" description="Helical" evidence="7">
    <location>
        <begin position="141"/>
        <end position="161"/>
    </location>
</feature>
<evidence type="ECO:0000256" key="7">
    <source>
        <dbReference type="SAM" id="Phobius"/>
    </source>
</evidence>
<comment type="subcellular location">
    <subcellularLocation>
        <location evidence="1">Membrane</location>
        <topology evidence="1">Multi-pass membrane protein</topology>
    </subcellularLocation>
</comment>
<gene>
    <name evidence="10" type="ORF">GCM10023337_08390</name>
</gene>
<keyword evidence="4 7" id="KW-0472">Membrane</keyword>
<name>A0ABP9M1U3_9BURK</name>
<feature type="transmembrane region" description="Helical" evidence="7">
    <location>
        <begin position="93"/>
        <end position="111"/>
    </location>
</feature>
<evidence type="ECO:0000313" key="11">
    <source>
        <dbReference type="Proteomes" id="UP001500227"/>
    </source>
</evidence>
<evidence type="ECO:0000256" key="3">
    <source>
        <dbReference type="ARBA" id="ARBA00022989"/>
    </source>
</evidence>
<feature type="transmembrane region" description="Helical" evidence="7">
    <location>
        <begin position="537"/>
        <end position="557"/>
    </location>
</feature>
<evidence type="ECO:0000256" key="5">
    <source>
        <dbReference type="SAM" id="Coils"/>
    </source>
</evidence>
<evidence type="ECO:0000256" key="2">
    <source>
        <dbReference type="ARBA" id="ARBA00022692"/>
    </source>
</evidence>
<evidence type="ECO:0000259" key="9">
    <source>
        <dbReference type="Pfam" id="PF13515"/>
    </source>
</evidence>
<evidence type="ECO:0000259" key="8">
    <source>
        <dbReference type="Pfam" id="PF12805"/>
    </source>
</evidence>